<protein>
    <submittedName>
        <fullName evidence="2">EamA/RhaT family transporter</fullName>
    </submittedName>
</protein>
<dbReference type="SUPFAM" id="SSF103481">
    <property type="entry name" value="Multidrug resistance efflux transporter EmrE"/>
    <property type="match status" value="2"/>
</dbReference>
<feature type="transmembrane region" description="Helical" evidence="1">
    <location>
        <begin position="71"/>
        <end position="89"/>
    </location>
</feature>
<feature type="transmembrane region" description="Helical" evidence="1">
    <location>
        <begin position="13"/>
        <end position="35"/>
    </location>
</feature>
<keyword evidence="3" id="KW-1185">Reference proteome</keyword>
<name>A0A938X2F8_9CLOT</name>
<dbReference type="AlphaFoldDB" id="A0A938X2F8"/>
<keyword evidence="1" id="KW-0472">Membrane</keyword>
<feature type="transmembrane region" description="Helical" evidence="1">
    <location>
        <begin position="47"/>
        <end position="65"/>
    </location>
</feature>
<reference evidence="2" key="2">
    <citation type="journal article" date="2021" name="Sci. Rep.">
        <title>The distribution of antibiotic resistance genes in chicken gut microbiota commensals.</title>
        <authorList>
            <person name="Juricova H."/>
            <person name="Matiasovicova J."/>
            <person name="Kubasova T."/>
            <person name="Cejkova D."/>
            <person name="Rychlik I."/>
        </authorList>
    </citation>
    <scope>NUCLEOTIDE SEQUENCE</scope>
    <source>
        <strain evidence="2">An420c</strain>
    </source>
</reference>
<evidence type="ECO:0000313" key="2">
    <source>
        <dbReference type="EMBL" id="MBM6827117.1"/>
    </source>
</evidence>
<sequence>MLEDKTLVLHSDLLSVISGILNGIGFVAALIFIQLSIRRNGAPLTTTFNRLGILIPTILSALLFLEIPAPVQIAGLILCSAAILLMNSGGKEERPAFVFGLLAIFILGGTLDFVSKVYSRYYGADSQTCFVLYTFLAALAVSVLLFLRDGGPMRLQDVLIGIGVGIPNQLSTLFVMRAAAVLPAYIVYPTYSAGLIILVNVINYLAFRELLTRRQYLATAMIGLGLIMINLF</sequence>
<feature type="transmembrane region" description="Helical" evidence="1">
    <location>
        <begin position="130"/>
        <end position="147"/>
    </location>
</feature>
<comment type="caution">
    <text evidence="2">The sequence shown here is derived from an EMBL/GenBank/DDBJ whole genome shotgun (WGS) entry which is preliminary data.</text>
</comment>
<feature type="transmembrane region" description="Helical" evidence="1">
    <location>
        <begin position="186"/>
        <end position="207"/>
    </location>
</feature>
<reference evidence="2" key="1">
    <citation type="submission" date="2020-08" db="EMBL/GenBank/DDBJ databases">
        <authorList>
            <person name="Cejkova D."/>
            <person name="Kubasova T."/>
            <person name="Jahodarova E."/>
            <person name="Rychlik I."/>
        </authorList>
    </citation>
    <scope>NUCLEOTIDE SEQUENCE</scope>
    <source>
        <strain evidence="2">An420c</strain>
    </source>
</reference>
<dbReference type="Gene3D" id="1.10.3730.20">
    <property type="match status" value="1"/>
</dbReference>
<evidence type="ECO:0000313" key="3">
    <source>
        <dbReference type="Proteomes" id="UP000713880"/>
    </source>
</evidence>
<dbReference type="InterPro" id="IPR037185">
    <property type="entry name" value="EmrE-like"/>
</dbReference>
<dbReference type="EMBL" id="JACJLV010000025">
    <property type="protein sequence ID" value="MBM6827117.1"/>
    <property type="molecule type" value="Genomic_DNA"/>
</dbReference>
<feature type="transmembrane region" description="Helical" evidence="1">
    <location>
        <begin position="96"/>
        <end position="118"/>
    </location>
</feature>
<dbReference type="RefSeq" id="WP_204909158.1">
    <property type="nucleotide sequence ID" value="NZ_JACJLV010000025.1"/>
</dbReference>
<dbReference type="Proteomes" id="UP000713880">
    <property type="component" value="Unassembled WGS sequence"/>
</dbReference>
<gene>
    <name evidence="2" type="ORF">H6A13_08445</name>
</gene>
<keyword evidence="1" id="KW-0812">Transmembrane</keyword>
<accession>A0A938X2F8</accession>
<evidence type="ECO:0000256" key="1">
    <source>
        <dbReference type="SAM" id="Phobius"/>
    </source>
</evidence>
<feature type="transmembrane region" description="Helical" evidence="1">
    <location>
        <begin position="159"/>
        <end position="180"/>
    </location>
</feature>
<proteinExistence type="predicted"/>
<organism evidence="2 3">
    <name type="scientific">Mordavella massiliensis</name>
    <dbReference type="NCBI Taxonomy" id="1871024"/>
    <lineage>
        <taxon>Bacteria</taxon>
        <taxon>Bacillati</taxon>
        <taxon>Bacillota</taxon>
        <taxon>Clostridia</taxon>
        <taxon>Eubacteriales</taxon>
        <taxon>Clostridiaceae</taxon>
        <taxon>Mordavella</taxon>
    </lineage>
</organism>
<keyword evidence="1" id="KW-1133">Transmembrane helix</keyword>